<proteinExistence type="predicted"/>
<dbReference type="PANTHER" id="PTHR35804">
    <property type="entry name" value="LYSINE EXPORTER LYSO"/>
    <property type="match status" value="1"/>
</dbReference>
<keyword evidence="1" id="KW-0472">Membrane</keyword>
<sequence length="200" mass="21499">MVILAVLALVLGVLVGTFDVQNFLLDALVSNKDLVLYLLMFSVGMSIGLHKGIIKKIKEYHVKILIIPAGIIVGTLLGGVLLSMVTKYNVGESTSVVSGLGWYSLAGVTIGNLAGAQLGSIAFLSNLMREIFSFFTIPFIAKHFNYYSCIAPAAATSEDTTLPMMMKYTNEETVVLSVINGVLCSAVVPVLIPLCYQLKF</sequence>
<feature type="transmembrane region" description="Helical" evidence="1">
    <location>
        <begin position="34"/>
        <end position="50"/>
    </location>
</feature>
<dbReference type="GO" id="GO:0015661">
    <property type="term" value="F:L-lysine efflux transmembrane transporter activity"/>
    <property type="evidence" value="ECO:0007669"/>
    <property type="project" value="InterPro"/>
</dbReference>
<gene>
    <name evidence="2" type="ORF">BHLFYP23_00725</name>
</gene>
<evidence type="ECO:0000256" key="1">
    <source>
        <dbReference type="SAM" id="Phobius"/>
    </source>
</evidence>
<name>A0A6N2UYF3_BLAHA</name>
<dbReference type="EMBL" id="CACRSY010000014">
    <property type="protein sequence ID" value="VYT22750.1"/>
    <property type="molecule type" value="Genomic_DNA"/>
</dbReference>
<dbReference type="RefSeq" id="WP_003021065.1">
    <property type="nucleotide sequence ID" value="NZ_CACRSY010000014.1"/>
</dbReference>
<dbReference type="PANTHER" id="PTHR35804:SF1">
    <property type="entry name" value="LYSINE EXPORTER LYSO"/>
    <property type="match status" value="1"/>
</dbReference>
<accession>A0A6N2UYF3</accession>
<dbReference type="GO" id="GO:0005886">
    <property type="term" value="C:plasma membrane"/>
    <property type="evidence" value="ECO:0007669"/>
    <property type="project" value="TreeGrafter"/>
</dbReference>
<reference evidence="2" key="1">
    <citation type="submission" date="2019-11" db="EMBL/GenBank/DDBJ databases">
        <authorList>
            <person name="Feng L."/>
        </authorList>
    </citation>
    <scope>NUCLEOTIDE SEQUENCE</scope>
    <source>
        <strain evidence="2">BhanseniiLFYP23</strain>
    </source>
</reference>
<protein>
    <recommendedName>
        <fullName evidence="3">Lysine exporter LysO</fullName>
    </recommendedName>
</protein>
<keyword evidence="1" id="KW-0812">Transmembrane</keyword>
<evidence type="ECO:0000313" key="2">
    <source>
        <dbReference type="EMBL" id="VYT22750.1"/>
    </source>
</evidence>
<dbReference type="InterPro" id="IPR005642">
    <property type="entry name" value="LysO"/>
</dbReference>
<feature type="transmembrane region" description="Helical" evidence="1">
    <location>
        <begin position="62"/>
        <end position="82"/>
    </location>
</feature>
<feature type="transmembrane region" description="Helical" evidence="1">
    <location>
        <begin position="102"/>
        <end position="124"/>
    </location>
</feature>
<organism evidence="2">
    <name type="scientific">Blautia hansenii</name>
    <name type="common">Ruminococcus hansenii</name>
    <dbReference type="NCBI Taxonomy" id="1322"/>
    <lineage>
        <taxon>Bacteria</taxon>
        <taxon>Bacillati</taxon>
        <taxon>Bacillota</taxon>
        <taxon>Clostridia</taxon>
        <taxon>Lachnospirales</taxon>
        <taxon>Lachnospiraceae</taxon>
        <taxon>Blautia</taxon>
    </lineage>
</organism>
<dbReference type="AlphaFoldDB" id="A0A6N2UYF3"/>
<feature type="transmembrane region" description="Helical" evidence="1">
    <location>
        <begin position="174"/>
        <end position="196"/>
    </location>
</feature>
<evidence type="ECO:0008006" key="3">
    <source>
        <dbReference type="Google" id="ProtNLM"/>
    </source>
</evidence>
<dbReference type="Pfam" id="PF03956">
    <property type="entry name" value="Lys_export"/>
    <property type="match status" value="1"/>
</dbReference>
<keyword evidence="1" id="KW-1133">Transmembrane helix</keyword>